<comment type="caution">
    <text evidence="1">The sequence shown here is derived from an EMBL/GenBank/DDBJ whole genome shotgun (WGS) entry which is preliminary data.</text>
</comment>
<dbReference type="AlphaFoldDB" id="A0A011NCZ1"/>
<dbReference type="RefSeq" id="WP_042802745.1">
    <property type="nucleotide sequence ID" value="NZ_AVSP01000009.1"/>
</dbReference>
<organism evidence="1 2">
    <name type="scientific">Mannheimia granulomatis</name>
    <dbReference type="NCBI Taxonomy" id="85402"/>
    <lineage>
        <taxon>Bacteria</taxon>
        <taxon>Pseudomonadati</taxon>
        <taxon>Pseudomonadota</taxon>
        <taxon>Gammaproteobacteria</taxon>
        <taxon>Pasteurellales</taxon>
        <taxon>Pasteurellaceae</taxon>
        <taxon>Mannheimia</taxon>
    </lineage>
</organism>
<dbReference type="InterPro" id="IPR011256">
    <property type="entry name" value="Reg_factor_effector_dom_sf"/>
</dbReference>
<gene>
    <name evidence="1" type="ORF">AK33_06210</name>
</gene>
<protein>
    <submittedName>
        <fullName evidence="1">Transcriptional regulator</fullName>
    </submittedName>
</protein>
<dbReference type="Proteomes" id="UP000054123">
    <property type="component" value="Unassembled WGS sequence"/>
</dbReference>
<name>A0A011NCZ1_9PAST</name>
<sequence>MLKLYPTSENVQAPFYKIYDRKTTKTIIATEVENGHAPILIEDFIWFETIQTTEALLAETWANLENRSKQGLLKRAYTLDFEKHLPEGKVEIYIAVNPHC</sequence>
<dbReference type="OrthoDB" id="3173400at2"/>
<accession>A0A011NCZ1</accession>
<keyword evidence="2" id="KW-1185">Reference proteome</keyword>
<dbReference type="Gene3D" id="3.20.80.10">
    <property type="entry name" value="Regulatory factor, effector binding domain"/>
    <property type="match status" value="1"/>
</dbReference>
<proteinExistence type="predicted"/>
<evidence type="ECO:0000313" key="2">
    <source>
        <dbReference type="Proteomes" id="UP000054123"/>
    </source>
</evidence>
<dbReference type="STRING" id="1122190.GCA_000621105_01713"/>
<dbReference type="EMBL" id="JANJ01000004">
    <property type="protein sequence ID" value="EXI62305.1"/>
    <property type="molecule type" value="Genomic_DNA"/>
</dbReference>
<reference evidence="1 2" key="1">
    <citation type="journal article" date="2014" name="Genome Announc.">
        <title>Genome Sequence of a Presumptive Mannheimia haemolytica Strain with an A1/A6-Cross-Reactive Serotype from a White-Tailed Deer (Odocoileus virginianus).</title>
        <authorList>
            <person name="Lawrence P.K."/>
            <person name="Bey R.F."/>
            <person name="Wiener B."/>
            <person name="Kittichotirat W."/>
            <person name="Bumgarner R.E."/>
        </authorList>
    </citation>
    <scope>NUCLEOTIDE SEQUENCE [LARGE SCALE GENOMIC DNA]</scope>
    <source>
        <strain evidence="1 2">PKL10</strain>
    </source>
</reference>
<dbReference type="PATRIC" id="fig|1450449.3.peg.1212"/>
<evidence type="ECO:0000313" key="1">
    <source>
        <dbReference type="EMBL" id="EXI62305.1"/>
    </source>
</evidence>